<gene>
    <name evidence="1" type="ORF">Indivirus_3_43</name>
</gene>
<sequence>MNFPNANFSVSGFNDNNFNRINVPSNTFPQNGANVGNPLGIYNPLSTNTQQLMRNNVPITSFQDSFSPNTPMIERIDYSNKNQLIHNNIGDSVLDEHVVEYRLNIDSIDRDIQYYPDPFSYVVKLNPGSSGVYRHEEFIDGDRRKGTTIVESRFDGPPPPYINKEFRNIKYIKLENIILPQRNKLKKNKDGIYDFDSNSNLAFDMYVSLQIPEIGVDRVFTTGENSVRIGADGKFHTPPTPFAIIFLDKLLGTNFYSGTPYYGTKIYKNSLLGNLSQLTIKFYDCYGALLKIDDLMTYDELQEFEFKTHEPFPITDVRHPYNKKIQNHISIIIGVVESQINNNTKFEY</sequence>
<evidence type="ECO:0000313" key="1">
    <source>
        <dbReference type="EMBL" id="ARF09794.1"/>
    </source>
</evidence>
<reference evidence="1" key="1">
    <citation type="journal article" date="2017" name="Science">
        <title>Giant viruses with an expanded complement of translation system components.</title>
        <authorList>
            <person name="Schulz F."/>
            <person name="Yutin N."/>
            <person name="Ivanova N.N."/>
            <person name="Ortega D.R."/>
            <person name="Lee T.K."/>
            <person name="Vierheilig J."/>
            <person name="Daims H."/>
            <person name="Horn M."/>
            <person name="Wagner M."/>
            <person name="Jensen G.J."/>
            <person name="Kyrpides N.C."/>
            <person name="Koonin E.V."/>
            <person name="Woyke T."/>
        </authorList>
    </citation>
    <scope>NUCLEOTIDE SEQUENCE</scope>
    <source>
        <strain evidence="1">ILV1</strain>
    </source>
</reference>
<protein>
    <submittedName>
        <fullName evidence="1">Uncharacterized protein</fullName>
    </submittedName>
</protein>
<proteinExistence type="predicted"/>
<organism evidence="1">
    <name type="scientific">Indivirus ILV1</name>
    <dbReference type="NCBI Taxonomy" id="1977633"/>
    <lineage>
        <taxon>Viruses</taxon>
        <taxon>Varidnaviria</taxon>
        <taxon>Bamfordvirae</taxon>
        <taxon>Nucleocytoviricota</taxon>
        <taxon>Megaviricetes</taxon>
        <taxon>Imitervirales</taxon>
        <taxon>Mimiviridae</taxon>
        <taxon>Klosneuvirinae</taxon>
        <taxon>Indivirus</taxon>
    </lineage>
</organism>
<name>A0A1V0SDT8_9VIRU</name>
<dbReference type="EMBL" id="KY684087">
    <property type="protein sequence ID" value="ARF09794.1"/>
    <property type="molecule type" value="Genomic_DNA"/>
</dbReference>
<accession>A0A1V0SDT8</accession>